<reference evidence="2 3" key="1">
    <citation type="submission" date="2020-08" db="EMBL/GenBank/DDBJ databases">
        <title>Draft genome sequencing of an Anaerocolumna strain isolated from anoxic soil subjected to BSD treatment.</title>
        <authorList>
            <person name="Uek A."/>
            <person name="Tonouchi A."/>
        </authorList>
    </citation>
    <scope>NUCLEOTIDE SEQUENCE [LARGE SCALE GENOMIC DNA]</scope>
    <source>
        <strain evidence="2 3">CTTW</strain>
    </source>
</reference>
<dbReference type="EMBL" id="AP023368">
    <property type="protein sequence ID" value="BCJ97247.1"/>
    <property type="molecule type" value="Genomic_DNA"/>
</dbReference>
<dbReference type="KEGG" id="acht:bsdcttw_02880"/>
<sequence length="45" mass="5434">MRKRTDTKKDSFFRDVVKNKFSYLIALPAIIYVFHFLFKTHLLAI</sequence>
<evidence type="ECO:0000256" key="1">
    <source>
        <dbReference type="SAM" id="Phobius"/>
    </source>
</evidence>
<accession>A0A7I8DHT2</accession>
<keyword evidence="1" id="KW-0812">Transmembrane</keyword>
<evidence type="ECO:0000313" key="2">
    <source>
        <dbReference type="EMBL" id="BCJ97247.1"/>
    </source>
</evidence>
<protein>
    <submittedName>
        <fullName evidence="2">Uncharacterized protein</fullName>
    </submittedName>
</protein>
<reference evidence="2 3" key="2">
    <citation type="submission" date="2020-08" db="EMBL/GenBank/DDBJ databases">
        <authorList>
            <person name="Ueki A."/>
            <person name="Tonouchi A."/>
        </authorList>
    </citation>
    <scope>NUCLEOTIDE SEQUENCE [LARGE SCALE GENOMIC DNA]</scope>
    <source>
        <strain evidence="2 3">CTTW</strain>
    </source>
</reference>
<organism evidence="2 3">
    <name type="scientific">Anaerocolumna chitinilytica</name>
    <dbReference type="NCBI Taxonomy" id="1727145"/>
    <lineage>
        <taxon>Bacteria</taxon>
        <taxon>Bacillati</taxon>
        <taxon>Bacillota</taxon>
        <taxon>Clostridia</taxon>
        <taxon>Lachnospirales</taxon>
        <taxon>Lachnospiraceae</taxon>
        <taxon>Anaerocolumna</taxon>
    </lineage>
</organism>
<keyword evidence="3" id="KW-1185">Reference proteome</keyword>
<proteinExistence type="predicted"/>
<name>A0A7I8DHT2_9FIRM</name>
<keyword evidence="1" id="KW-0472">Membrane</keyword>
<dbReference type="Proteomes" id="UP000515703">
    <property type="component" value="Chromosome"/>
</dbReference>
<dbReference type="AlphaFoldDB" id="A0A7I8DHT2"/>
<keyword evidence="1" id="KW-1133">Transmembrane helix</keyword>
<dbReference type="RefSeq" id="WP_185257695.1">
    <property type="nucleotide sequence ID" value="NZ_AP023368.1"/>
</dbReference>
<feature type="transmembrane region" description="Helical" evidence="1">
    <location>
        <begin position="21"/>
        <end position="38"/>
    </location>
</feature>
<evidence type="ECO:0000313" key="3">
    <source>
        <dbReference type="Proteomes" id="UP000515703"/>
    </source>
</evidence>
<gene>
    <name evidence="2" type="ORF">bsdcttw_02880</name>
</gene>